<feature type="compositionally biased region" description="Low complexity" evidence="1">
    <location>
        <begin position="406"/>
        <end position="416"/>
    </location>
</feature>
<dbReference type="PANTHER" id="PTHR47286:SF5">
    <property type="entry name" value="NEUROFILAMENT HEAVY PROTEIN"/>
    <property type="match status" value="1"/>
</dbReference>
<protein>
    <recommendedName>
        <fullName evidence="3">Protein WVD2-like 7</fullName>
    </recommendedName>
</protein>
<dbReference type="PANTHER" id="PTHR47286">
    <property type="entry name" value="F3I6.9 PROTEIN"/>
    <property type="match status" value="1"/>
</dbReference>
<dbReference type="EMBL" id="GEVI01009732">
    <property type="protein sequence ID" value="JAU22588.1"/>
    <property type="molecule type" value="Transcribed_RNA"/>
</dbReference>
<feature type="region of interest" description="Disordered" evidence="1">
    <location>
        <begin position="80"/>
        <end position="104"/>
    </location>
</feature>
<feature type="compositionally biased region" description="Polar residues" evidence="1">
    <location>
        <begin position="238"/>
        <end position="259"/>
    </location>
</feature>
<organism evidence="2">
    <name type="scientific">Noccaea caerulescens</name>
    <name type="common">Alpine penny-cress</name>
    <name type="synonym">Thlaspi caerulescens</name>
    <dbReference type="NCBI Taxonomy" id="107243"/>
    <lineage>
        <taxon>Eukaryota</taxon>
        <taxon>Viridiplantae</taxon>
        <taxon>Streptophyta</taxon>
        <taxon>Embryophyta</taxon>
        <taxon>Tracheophyta</taxon>
        <taxon>Spermatophyta</taxon>
        <taxon>Magnoliopsida</taxon>
        <taxon>eudicotyledons</taxon>
        <taxon>Gunneridae</taxon>
        <taxon>Pentapetalae</taxon>
        <taxon>rosids</taxon>
        <taxon>malvids</taxon>
        <taxon>Brassicales</taxon>
        <taxon>Brassicaceae</taxon>
        <taxon>Coluteocarpeae</taxon>
        <taxon>Noccaea</taxon>
    </lineage>
</organism>
<proteinExistence type="predicted"/>
<evidence type="ECO:0008006" key="3">
    <source>
        <dbReference type="Google" id="ProtNLM"/>
    </source>
</evidence>
<feature type="region of interest" description="Disordered" evidence="1">
    <location>
        <begin position="355"/>
        <end position="476"/>
    </location>
</feature>
<evidence type="ECO:0000256" key="1">
    <source>
        <dbReference type="SAM" id="MobiDB-lite"/>
    </source>
</evidence>
<dbReference type="AlphaFoldDB" id="A0A1J3E0G8"/>
<feature type="compositionally biased region" description="Polar residues" evidence="1">
    <location>
        <begin position="214"/>
        <end position="230"/>
    </location>
</feature>
<gene>
    <name evidence="2" type="ORF">GA_TR16516_c0_g1_i1_g.52775</name>
</gene>
<accession>A0A1J3E0G8</accession>
<name>A0A1J3E0G8_NOCCA</name>
<feature type="compositionally biased region" description="Basic and acidic residues" evidence="1">
    <location>
        <begin position="333"/>
        <end position="342"/>
    </location>
</feature>
<sequence>MTATSSNVQVSVSFGKFENDDSLSWEKFSSFSPNKYLEEVEKCATPGSVAQKKAYFESHYKKIAERKAEIIMDHEKQLERNASFRSSSVQNHRDTESENEDGSVMIESSACYGCNGKSTSEEDKLVTSIVTEVNETCINDPLEETMNKSSTTNLEELEEIVQAEDKEKPEEVVFMEEEVKEDISSNDTCEKNKTPMKEKKKERDQNLVKKTDKNVGTNHTRGSLKPNQVNKKPVASKIVTSRKSQPSNEKSMIKTTNKAASPVSRAPEFSAPRVSKPASAISSMSTSRSSVKKDNVSTLPRKKQTAPKTLHTSLNVSQPGSDPTSLATTRKSLIMERMGDKDIVRRAFKTFQKSFDQLKPSGDGQDTAPKQVPAKATSVSSLATTGQKQNGRLAKSNGTEKKGSNSHRSSSSVSKSNGTAKKQEISRPGARTVERIRLQAKPKAEAINSKTRRQSLDQKAKSMQGALPKGSSDKVL</sequence>
<evidence type="ECO:0000313" key="2">
    <source>
        <dbReference type="EMBL" id="JAU22588.1"/>
    </source>
</evidence>
<feature type="region of interest" description="Disordered" evidence="1">
    <location>
        <begin position="177"/>
        <end position="342"/>
    </location>
</feature>
<feature type="compositionally biased region" description="Basic and acidic residues" evidence="1">
    <location>
        <begin position="188"/>
        <end position="213"/>
    </location>
</feature>
<feature type="compositionally biased region" description="Polar residues" evidence="1">
    <location>
        <begin position="306"/>
        <end position="331"/>
    </location>
</feature>
<feature type="compositionally biased region" description="Polar residues" evidence="1">
    <location>
        <begin position="377"/>
        <end position="390"/>
    </location>
</feature>
<reference evidence="2" key="1">
    <citation type="submission" date="2016-07" db="EMBL/GenBank/DDBJ databases">
        <title>De novo transcriptome assembly of four accessions of the metal hyperaccumulator plant Noccaea caerulescens.</title>
        <authorList>
            <person name="Blande D."/>
            <person name="Halimaa P."/>
            <person name="Tervahauta A.I."/>
            <person name="Aarts M.G."/>
            <person name="Karenlampi S.O."/>
        </authorList>
    </citation>
    <scope>NUCLEOTIDE SEQUENCE</scope>
</reference>
<feature type="compositionally biased region" description="Low complexity" evidence="1">
    <location>
        <begin position="275"/>
        <end position="289"/>
    </location>
</feature>